<dbReference type="Pfam" id="PF00534">
    <property type="entry name" value="Glycos_transf_1"/>
    <property type="match status" value="2"/>
</dbReference>
<evidence type="ECO:0000313" key="3">
    <source>
        <dbReference type="Proteomes" id="UP000317238"/>
    </source>
</evidence>
<evidence type="ECO:0000259" key="1">
    <source>
        <dbReference type="Pfam" id="PF00534"/>
    </source>
</evidence>
<dbReference type="OrthoDB" id="9811902at2"/>
<dbReference type="PANTHER" id="PTHR45947">
    <property type="entry name" value="SULFOQUINOVOSYL TRANSFERASE SQD2"/>
    <property type="match status" value="1"/>
</dbReference>
<evidence type="ECO:0000313" key="2">
    <source>
        <dbReference type="EMBL" id="TWT65555.1"/>
    </source>
</evidence>
<dbReference type="Gene3D" id="3.40.50.2000">
    <property type="entry name" value="Glycogen Phosphorylase B"/>
    <property type="match status" value="3"/>
</dbReference>
<proteinExistence type="predicted"/>
<dbReference type="CDD" id="cd03801">
    <property type="entry name" value="GT4_PimA-like"/>
    <property type="match status" value="1"/>
</dbReference>
<dbReference type="InterPro" id="IPR050194">
    <property type="entry name" value="Glycosyltransferase_grp1"/>
</dbReference>
<protein>
    <submittedName>
        <fullName evidence="2">D-inositol 3-phosphate glycosyltransferase</fullName>
        <ecNumber evidence="2">2.4.1.250</ecNumber>
    </submittedName>
</protein>
<dbReference type="Proteomes" id="UP000317238">
    <property type="component" value="Unassembled WGS sequence"/>
</dbReference>
<dbReference type="InterPro" id="IPR001296">
    <property type="entry name" value="Glyco_trans_1"/>
</dbReference>
<dbReference type="GO" id="GO:0102710">
    <property type="term" value="F:D-inositol-3-phosphate glycosyltransferase activity"/>
    <property type="evidence" value="ECO:0007669"/>
    <property type="project" value="UniProtKB-EC"/>
</dbReference>
<dbReference type="SUPFAM" id="SSF53756">
    <property type="entry name" value="UDP-Glycosyltransferase/glycogen phosphorylase"/>
    <property type="match status" value="1"/>
</dbReference>
<keyword evidence="2" id="KW-0808">Transferase</keyword>
<comment type="caution">
    <text evidence="2">The sequence shown here is derived from an EMBL/GenBank/DDBJ whole genome shotgun (WGS) entry which is preliminary data.</text>
</comment>
<keyword evidence="2" id="KW-0328">Glycosyltransferase</keyword>
<dbReference type="EMBL" id="SJPL01000002">
    <property type="protein sequence ID" value="TWT65555.1"/>
    <property type="molecule type" value="Genomic_DNA"/>
</dbReference>
<dbReference type="EC" id="2.4.1.250" evidence="2"/>
<gene>
    <name evidence="2" type="primary">mshA_3</name>
    <name evidence="2" type="ORF">Pan14r_51020</name>
</gene>
<dbReference type="AlphaFoldDB" id="A0A5C5XU43"/>
<dbReference type="PANTHER" id="PTHR45947:SF3">
    <property type="entry name" value="SULFOQUINOVOSYL TRANSFERASE SQD2"/>
    <property type="match status" value="1"/>
</dbReference>
<dbReference type="RefSeq" id="WP_146440868.1">
    <property type="nucleotide sequence ID" value="NZ_SJPL01000002.1"/>
</dbReference>
<feature type="domain" description="Glycosyl transferase family 1" evidence="1">
    <location>
        <begin position="297"/>
        <end position="394"/>
    </location>
</feature>
<keyword evidence="3" id="KW-1185">Reference proteome</keyword>
<name>A0A5C5XU43_9PLAN</name>
<accession>A0A5C5XU43</accession>
<feature type="domain" description="Glycosyl transferase family 1" evidence="1">
    <location>
        <begin position="202"/>
        <end position="262"/>
    </location>
</feature>
<sequence>MVVDKLDLSGQVAIIFNQFGPYHHARVKALQSRLPGQVIPAQIAANSHTYDWSKYEDSCEGLVTLCDGTEEDASATMVFLAAYRFFRKYKIRIVFLPSYSPANVLSLYVAATACGCRRIMMNESHSATEQAKGWKRMIKRVILKGFHSALVGGTPQKRHFEDLGIPSTKIFVGYDAIDNDYFSNAAKEVRLNATNRRIELQLPSRYFLNLGRFVEKKNLETLIQAYALFAKCSTRAVDLVLVGSGDQETRLKELAVHCGLRVHGPNAVIAEPTPEHSNMGYPIRSTAGEDCASPTPTVYFMGFRQIEENPTFYALAEAFIIPSVREEWGLVVNEAMACGLPVIVSRAVGCAEDLVQEGKNGFLFDPEDADALACCLIRLAGDEPLRQAMSETSQRIIADWGCGRFAENALRAIEAALNH</sequence>
<reference evidence="2 3" key="1">
    <citation type="submission" date="2019-02" db="EMBL/GenBank/DDBJ databases">
        <title>Deep-cultivation of Planctomycetes and their phenomic and genomic characterization uncovers novel biology.</title>
        <authorList>
            <person name="Wiegand S."/>
            <person name="Jogler M."/>
            <person name="Boedeker C."/>
            <person name="Pinto D."/>
            <person name="Vollmers J."/>
            <person name="Rivas-Marin E."/>
            <person name="Kohn T."/>
            <person name="Peeters S.H."/>
            <person name="Heuer A."/>
            <person name="Rast P."/>
            <person name="Oberbeckmann S."/>
            <person name="Bunk B."/>
            <person name="Jeske O."/>
            <person name="Meyerdierks A."/>
            <person name="Storesund J.E."/>
            <person name="Kallscheuer N."/>
            <person name="Luecker S."/>
            <person name="Lage O.M."/>
            <person name="Pohl T."/>
            <person name="Merkel B.J."/>
            <person name="Hornburger P."/>
            <person name="Mueller R.-W."/>
            <person name="Bruemmer F."/>
            <person name="Labrenz M."/>
            <person name="Spormann A.M."/>
            <person name="Op Den Camp H."/>
            <person name="Overmann J."/>
            <person name="Amann R."/>
            <person name="Jetten M.S.M."/>
            <person name="Mascher T."/>
            <person name="Medema M.H."/>
            <person name="Devos D.P."/>
            <person name="Kaster A.-K."/>
            <person name="Ovreas L."/>
            <person name="Rohde M."/>
            <person name="Galperin M.Y."/>
            <person name="Jogler C."/>
        </authorList>
    </citation>
    <scope>NUCLEOTIDE SEQUENCE [LARGE SCALE GENOMIC DNA]</scope>
    <source>
        <strain evidence="2 3">Pan14r</strain>
    </source>
</reference>
<organism evidence="2 3">
    <name type="scientific">Crateriforma conspicua</name>
    <dbReference type="NCBI Taxonomy" id="2527996"/>
    <lineage>
        <taxon>Bacteria</taxon>
        <taxon>Pseudomonadati</taxon>
        <taxon>Planctomycetota</taxon>
        <taxon>Planctomycetia</taxon>
        <taxon>Planctomycetales</taxon>
        <taxon>Planctomycetaceae</taxon>
        <taxon>Crateriforma</taxon>
    </lineage>
</organism>